<reference evidence="7" key="1">
    <citation type="journal article" date="2014" name="Front. Microbiol.">
        <title>High frequency of phylogenetically diverse reductive dehalogenase-homologous genes in deep subseafloor sedimentary metagenomes.</title>
        <authorList>
            <person name="Kawai M."/>
            <person name="Futagami T."/>
            <person name="Toyoda A."/>
            <person name="Takaki Y."/>
            <person name="Nishi S."/>
            <person name="Hori S."/>
            <person name="Arai W."/>
            <person name="Tsubouchi T."/>
            <person name="Morono Y."/>
            <person name="Uchiyama I."/>
            <person name="Ito T."/>
            <person name="Fujiyama A."/>
            <person name="Inagaki F."/>
            <person name="Takami H."/>
        </authorList>
    </citation>
    <scope>NUCLEOTIDE SEQUENCE</scope>
    <source>
        <strain evidence="7">Expedition CK06-06</strain>
    </source>
</reference>
<dbReference type="EMBL" id="BARV01023927">
    <property type="protein sequence ID" value="GAI42376.1"/>
    <property type="molecule type" value="Genomic_DNA"/>
</dbReference>
<dbReference type="PANTHER" id="PTHR33284:SF1">
    <property type="entry name" value="RIBOSOMAL PROTEIN L25_GLN-TRNA SYNTHETASE, ANTI-CODON-BINDING DOMAIN-CONTAINING PROTEIN"/>
    <property type="match status" value="1"/>
</dbReference>
<keyword evidence="1" id="KW-0699">rRNA-binding</keyword>
<name>X1PIN9_9ZZZZ</name>
<organism evidence="7">
    <name type="scientific">marine sediment metagenome</name>
    <dbReference type="NCBI Taxonomy" id="412755"/>
    <lineage>
        <taxon>unclassified sequences</taxon>
        <taxon>metagenomes</taxon>
        <taxon>ecological metagenomes</taxon>
    </lineage>
</organism>
<feature type="domain" description="Large ribosomal subunit protein bL25 beta" evidence="6">
    <location>
        <begin position="97"/>
        <end position="177"/>
    </location>
</feature>
<dbReference type="GO" id="GO:0022625">
    <property type="term" value="C:cytosolic large ribosomal subunit"/>
    <property type="evidence" value="ECO:0007669"/>
    <property type="project" value="TreeGrafter"/>
</dbReference>
<evidence type="ECO:0000259" key="6">
    <source>
        <dbReference type="Pfam" id="PF14693"/>
    </source>
</evidence>
<gene>
    <name evidence="7" type="ORF">S06H3_39162</name>
</gene>
<dbReference type="InterPro" id="IPR020057">
    <property type="entry name" value="Ribosomal_bL25_b-dom"/>
</dbReference>
<evidence type="ECO:0000256" key="2">
    <source>
        <dbReference type="ARBA" id="ARBA00022884"/>
    </source>
</evidence>
<dbReference type="Gene3D" id="2.170.120.20">
    <property type="entry name" value="Ribosomal protein L25, beta domain"/>
    <property type="match status" value="1"/>
</dbReference>
<proteinExistence type="inferred from homology"/>
<keyword evidence="3" id="KW-0689">Ribosomal protein</keyword>
<dbReference type="NCBIfam" id="NF004132">
    <property type="entry name" value="PRK05618.2-2"/>
    <property type="match status" value="1"/>
</dbReference>
<dbReference type="Pfam" id="PF14693">
    <property type="entry name" value="Ribosomal_TL5_C"/>
    <property type="match status" value="1"/>
</dbReference>
<feature type="non-terminal residue" evidence="7">
    <location>
        <position position="196"/>
    </location>
</feature>
<protein>
    <submittedName>
        <fullName evidence="7">Uncharacterized protein</fullName>
    </submittedName>
</protein>
<evidence type="ECO:0000259" key="5">
    <source>
        <dbReference type="Pfam" id="PF01386"/>
    </source>
</evidence>
<feature type="domain" description="Large ribosomal subunit protein bL25 L25" evidence="5">
    <location>
        <begin position="6"/>
        <end position="88"/>
    </location>
</feature>
<dbReference type="HAMAP" id="MF_01334">
    <property type="entry name" value="Ribosomal_bL25_CTC"/>
    <property type="match status" value="1"/>
</dbReference>
<dbReference type="PANTHER" id="PTHR33284">
    <property type="entry name" value="RIBOSOMAL PROTEIN L25/GLN-TRNA SYNTHETASE, ANTI-CODON-BINDING DOMAIN-CONTAINING PROTEIN"/>
    <property type="match status" value="1"/>
</dbReference>
<keyword evidence="2" id="KW-0694">RNA-binding</keyword>
<dbReference type="InterPro" id="IPR011035">
    <property type="entry name" value="Ribosomal_bL25/Gln-tRNA_synth"/>
</dbReference>
<dbReference type="Gene3D" id="2.40.240.10">
    <property type="entry name" value="Ribosomal Protein L25, Chain P"/>
    <property type="match status" value="1"/>
</dbReference>
<dbReference type="NCBIfam" id="TIGR00731">
    <property type="entry name" value="bL25_bact_ctc"/>
    <property type="match status" value="1"/>
</dbReference>
<dbReference type="CDD" id="cd00495">
    <property type="entry name" value="Ribosomal_L25_TL5_CTC"/>
    <property type="match status" value="1"/>
</dbReference>
<dbReference type="InterPro" id="IPR020056">
    <property type="entry name" value="Rbsml_bL25/Gln-tRNA_synth_N"/>
</dbReference>
<accession>X1PIN9</accession>
<dbReference type="GO" id="GO:0008097">
    <property type="term" value="F:5S rRNA binding"/>
    <property type="evidence" value="ECO:0007669"/>
    <property type="project" value="InterPro"/>
</dbReference>
<comment type="caution">
    <text evidence="7">The sequence shown here is derived from an EMBL/GenBank/DDBJ whole genome shotgun (WGS) entry which is preliminary data.</text>
</comment>
<evidence type="ECO:0000256" key="1">
    <source>
        <dbReference type="ARBA" id="ARBA00022730"/>
    </source>
</evidence>
<dbReference type="AlphaFoldDB" id="X1PIN9"/>
<dbReference type="GO" id="GO:0006412">
    <property type="term" value="P:translation"/>
    <property type="evidence" value="ECO:0007669"/>
    <property type="project" value="InterPro"/>
</dbReference>
<evidence type="ECO:0000256" key="3">
    <source>
        <dbReference type="ARBA" id="ARBA00022980"/>
    </source>
</evidence>
<dbReference type="InterPro" id="IPR001021">
    <property type="entry name" value="Ribosomal_bL25_long"/>
</dbReference>
<dbReference type="Pfam" id="PF01386">
    <property type="entry name" value="Ribosomal_L25p"/>
    <property type="match status" value="1"/>
</dbReference>
<evidence type="ECO:0000313" key="7">
    <source>
        <dbReference type="EMBL" id="GAI42376.1"/>
    </source>
</evidence>
<dbReference type="GO" id="GO:0003735">
    <property type="term" value="F:structural constituent of ribosome"/>
    <property type="evidence" value="ECO:0007669"/>
    <property type="project" value="InterPro"/>
</dbReference>
<dbReference type="InterPro" id="IPR037121">
    <property type="entry name" value="Ribosomal_bL25_C"/>
</dbReference>
<dbReference type="SUPFAM" id="SSF50715">
    <property type="entry name" value="Ribosomal protein L25-like"/>
    <property type="match status" value="1"/>
</dbReference>
<dbReference type="InterPro" id="IPR029751">
    <property type="entry name" value="Ribosomal_L25_dom"/>
</dbReference>
<dbReference type="InterPro" id="IPR020930">
    <property type="entry name" value="Ribosomal_uL5_bac-type"/>
</dbReference>
<evidence type="ECO:0000256" key="4">
    <source>
        <dbReference type="ARBA" id="ARBA00023274"/>
    </source>
</evidence>
<sequence>MVELKGVFRKEVGKKFSRKLREEEKVPCVIYGGENVKHFSVLEKEVKSIIYTEKVYLLKINLDGGNYNAILQDIQFHPVTDRIIHMDFIEISEDRPVTVTLPIKLTGDSLGIKEGGRLRQKRRGLRVKGYPKDLPEYLEIDITNLEIGQSIKIGELSYENLEILDPSRPMVVAIVSSRLIAKGMKAAIEAEEAAAA</sequence>
<keyword evidence="4" id="KW-0687">Ribonucleoprotein</keyword>